<keyword evidence="3" id="KW-1185">Reference proteome</keyword>
<gene>
    <name evidence="2" type="ORF">PHYEVI_LOCUS6066</name>
</gene>
<proteinExistence type="predicted"/>
<keyword evidence="1" id="KW-0732">Signal</keyword>
<name>A0A9N9XNL7_PHYSR</name>
<evidence type="ECO:0000313" key="2">
    <source>
        <dbReference type="EMBL" id="CAG9859697.1"/>
    </source>
</evidence>
<dbReference type="EMBL" id="OU900096">
    <property type="protein sequence ID" value="CAG9859697.1"/>
    <property type="molecule type" value="Genomic_DNA"/>
</dbReference>
<feature type="signal peptide" evidence="1">
    <location>
        <begin position="1"/>
        <end position="23"/>
    </location>
</feature>
<organism evidence="2 3">
    <name type="scientific">Phyllotreta striolata</name>
    <name type="common">Striped flea beetle</name>
    <name type="synonym">Crioceris striolata</name>
    <dbReference type="NCBI Taxonomy" id="444603"/>
    <lineage>
        <taxon>Eukaryota</taxon>
        <taxon>Metazoa</taxon>
        <taxon>Ecdysozoa</taxon>
        <taxon>Arthropoda</taxon>
        <taxon>Hexapoda</taxon>
        <taxon>Insecta</taxon>
        <taxon>Pterygota</taxon>
        <taxon>Neoptera</taxon>
        <taxon>Endopterygota</taxon>
        <taxon>Coleoptera</taxon>
        <taxon>Polyphaga</taxon>
        <taxon>Cucujiformia</taxon>
        <taxon>Chrysomeloidea</taxon>
        <taxon>Chrysomelidae</taxon>
        <taxon>Galerucinae</taxon>
        <taxon>Alticini</taxon>
        <taxon>Phyllotreta</taxon>
    </lineage>
</organism>
<feature type="chain" id="PRO_5040321783" evidence="1">
    <location>
        <begin position="24"/>
        <end position="334"/>
    </location>
</feature>
<accession>A0A9N9XNL7</accession>
<reference evidence="2" key="1">
    <citation type="submission" date="2022-01" db="EMBL/GenBank/DDBJ databases">
        <authorList>
            <person name="King R."/>
        </authorList>
    </citation>
    <scope>NUCLEOTIDE SEQUENCE</scope>
</reference>
<sequence>MSSPKILHILTILILLNINTALSERSEVDAGSSGPDKTFLQILANNCFLIKNETSENTGDIAEDLNGKLDARLFISTTTGLRVDTKTFANLLTDCLTTQANVNVNIPTEGLRNNVQMLANLVFDNREIPYEQVKDLMHSKRSKRSTENNPQNIIQQLLLDLIITPLKTGVNALLDNAGNIIKSFGTSSESVNNPVQNLVQEATNGVINTILSLIDSVKTNVNSLLDSFVTPINGNQTVENTPKALVRTQTNNIFFDIMESTLVGPIRSTFNRIIVSLNSTIYSFYTTTPTDNPIQSALNGIINEIVMNCMPVINKIHAVVNGVLNQISNGNITV</sequence>
<dbReference type="OrthoDB" id="6705640at2759"/>
<protein>
    <submittedName>
        <fullName evidence="2">Uncharacterized protein</fullName>
    </submittedName>
</protein>
<dbReference type="AlphaFoldDB" id="A0A9N9XNL7"/>
<evidence type="ECO:0000256" key="1">
    <source>
        <dbReference type="SAM" id="SignalP"/>
    </source>
</evidence>
<dbReference type="Proteomes" id="UP001153712">
    <property type="component" value="Chromosome 3"/>
</dbReference>
<evidence type="ECO:0000313" key="3">
    <source>
        <dbReference type="Proteomes" id="UP001153712"/>
    </source>
</evidence>